<dbReference type="PANTHER" id="PTHR12460">
    <property type="entry name" value="CYCLIN-DEPENDENT KINASE INHIBITOR-RELATED PROTEIN"/>
    <property type="match status" value="1"/>
</dbReference>
<evidence type="ECO:0000256" key="2">
    <source>
        <dbReference type="ARBA" id="ARBA00022553"/>
    </source>
</evidence>
<gene>
    <name evidence="8" type="primary">CSON003022</name>
</gene>
<feature type="region of interest" description="Disordered" evidence="6">
    <location>
        <begin position="524"/>
        <end position="550"/>
    </location>
</feature>
<dbReference type="SUPFAM" id="SSF48464">
    <property type="entry name" value="ENTH/VHS domain"/>
    <property type="match status" value="1"/>
</dbReference>
<comment type="subunit">
    <text evidence="4">Associates with the RNA polymerase II complex.</text>
</comment>
<feature type="compositionally biased region" description="Low complexity" evidence="6">
    <location>
        <begin position="417"/>
        <end position="429"/>
    </location>
</feature>
<dbReference type="GO" id="GO:0000993">
    <property type="term" value="F:RNA polymerase II complex binding"/>
    <property type="evidence" value="ECO:0007669"/>
    <property type="project" value="TreeGrafter"/>
</dbReference>
<dbReference type="PROSITE" id="PS51391">
    <property type="entry name" value="CID"/>
    <property type="match status" value="1"/>
</dbReference>
<evidence type="ECO:0000256" key="4">
    <source>
        <dbReference type="ARBA" id="ARBA00062892"/>
    </source>
</evidence>
<keyword evidence="1" id="KW-0488">Methylation</keyword>
<sequence length="795" mass="88945">MGTEKDFDVEGFEKKLKNLKDTQEGIQGLSAWCLLNHVHHKKIVTAWLNVLKQVKVEHRLVLFYLANDVVQHSKRKNYDFVESWGTALQRATTMVRDDKVKHKILRIFKIWGERQVYNEEFLADLNGLLSVTLPKPKQKDIDPDDFQISTVVNSIQQCVKLQAETDKYLKLVNKLPAPKLPGTFKDRAHCKEVVKKIDEDVKKHEKHLYSLKAEIKARTVLVAALQQADEFYQTQRGEVKVVANAYKNFGNRIKNLKKKLDELTSNLPSPIPSPPINAPSPGPDTDFDLPMQQFTGFSSNGFVSYMEGSALPFDPMDFNRKTPSPHINPIQVINSNKNDGQNPNNNLNDFFKTLIPNEYDPGSNMNLSFNDYSLSSNTSFSGVPPPAPPYAPITMSTYGMAGGNAPGFVRNNYTTQQQQQDNGVSNSNLVPPPPLPPLIESSQNFNNWDTNWNAQDRNPMSNNPLLETPHSPPHYERNSVTSTAPVEYVDMENSLGSLDAAGTDVDHRSLTDILQSRVGDVDHRNLISLTGSPGNSGSVKDHNDKKHSKEDLQQQFLNNIPPPAPTITEENPSKDYDLRQVSLDLQPILQDASFGNIAKILEMTNKNQETGETPRKKQKGDNGDEQQFGSEDMEMSDEDELQQTLNNNSNDQNNSAPPGFDTDQYNENGADDMQNTDDWNSPNVSGNYSLIGQRLMQLANESNANSVQTPPPPPPGGFLRPPLMSLTPGRPSFQQPPHGMFNQGPPPPPPHHQGYPSPMYRGRGGRGFRGGPNQRGHNHFRGGHNNFRGMPRGRW</sequence>
<reference evidence="9" key="2">
    <citation type="submission" date="2018-07" db="EMBL/GenBank/DDBJ databases">
        <authorList>
            <person name="Quirk P.G."/>
            <person name="Krulwich T.A."/>
        </authorList>
    </citation>
    <scope>NUCLEOTIDE SEQUENCE</scope>
</reference>
<feature type="region of interest" description="Disordered" evidence="6">
    <location>
        <begin position="264"/>
        <end position="283"/>
    </location>
</feature>
<feature type="compositionally biased region" description="Polar residues" evidence="6">
    <location>
        <begin position="440"/>
        <end position="465"/>
    </location>
</feature>
<feature type="compositionally biased region" description="Basic and acidic residues" evidence="6">
    <location>
        <begin position="612"/>
        <end position="622"/>
    </location>
</feature>
<name>A0A336L1S3_CULSO</name>
<feature type="region of interest" description="Disordered" evidence="6">
    <location>
        <begin position="605"/>
        <end position="687"/>
    </location>
</feature>
<feature type="compositionally biased region" description="Polar residues" evidence="6">
    <location>
        <begin position="527"/>
        <end position="538"/>
    </location>
</feature>
<evidence type="ECO:0000313" key="8">
    <source>
        <dbReference type="EMBL" id="SSX11321.1"/>
    </source>
</evidence>
<evidence type="ECO:0000256" key="3">
    <source>
        <dbReference type="ARBA" id="ARBA00022990"/>
    </source>
</evidence>
<dbReference type="InterPro" id="IPR008942">
    <property type="entry name" value="ENTH_VHS"/>
</dbReference>
<evidence type="ECO:0000259" key="7">
    <source>
        <dbReference type="PROSITE" id="PS51391"/>
    </source>
</evidence>
<evidence type="ECO:0000256" key="1">
    <source>
        <dbReference type="ARBA" id="ARBA00022481"/>
    </source>
</evidence>
<protein>
    <recommendedName>
        <fullName evidence="5">Regulation of nuclear pre-mRNA domain-containing protein 2</fullName>
    </recommendedName>
</protein>
<reference evidence="8" key="1">
    <citation type="submission" date="2018-04" db="EMBL/GenBank/DDBJ databases">
        <authorList>
            <person name="Go L.Y."/>
            <person name="Mitchell J.A."/>
        </authorList>
    </citation>
    <scope>NUCLEOTIDE SEQUENCE</scope>
    <source>
        <tissue evidence="8">Whole organism</tissue>
    </source>
</reference>
<feature type="domain" description="CID" evidence="7">
    <location>
        <begin position="4"/>
        <end position="133"/>
    </location>
</feature>
<dbReference type="OMA" id="EYNEHLH"/>
<dbReference type="AlphaFoldDB" id="A0A336L1S3"/>
<dbReference type="FunFam" id="1.25.40.90:FF:000020">
    <property type="entry name" value="regulation of nuclear pre-mRNA domain-containing protein 2 isoform X1"/>
    <property type="match status" value="1"/>
</dbReference>
<dbReference type="PANTHER" id="PTHR12460:SF40">
    <property type="entry name" value="REGULATION OF NUCLEAR PRE-MRNA DOMAIN-CONTAINING PROTEIN 2"/>
    <property type="match status" value="1"/>
</dbReference>
<feature type="compositionally biased region" description="Acidic residues" evidence="6">
    <location>
        <begin position="631"/>
        <end position="641"/>
    </location>
</feature>
<proteinExistence type="predicted"/>
<feature type="compositionally biased region" description="Basic and acidic residues" evidence="6">
    <location>
        <begin position="539"/>
        <end position="550"/>
    </location>
</feature>
<organism evidence="8">
    <name type="scientific">Culicoides sonorensis</name>
    <name type="common">Biting midge</name>
    <dbReference type="NCBI Taxonomy" id="179676"/>
    <lineage>
        <taxon>Eukaryota</taxon>
        <taxon>Metazoa</taxon>
        <taxon>Ecdysozoa</taxon>
        <taxon>Arthropoda</taxon>
        <taxon>Hexapoda</taxon>
        <taxon>Insecta</taxon>
        <taxon>Pterygota</taxon>
        <taxon>Neoptera</taxon>
        <taxon>Endopterygota</taxon>
        <taxon>Diptera</taxon>
        <taxon>Nematocera</taxon>
        <taxon>Chironomoidea</taxon>
        <taxon>Ceratopogonidae</taxon>
        <taxon>Ceratopogoninae</taxon>
        <taxon>Culicoides</taxon>
        <taxon>Monoculicoides</taxon>
    </lineage>
</organism>
<accession>A0A336L1S3</accession>
<dbReference type="CDD" id="cd16981">
    <property type="entry name" value="CID_RPRD_like"/>
    <property type="match status" value="1"/>
</dbReference>
<dbReference type="SMART" id="SM00582">
    <property type="entry name" value="RPR"/>
    <property type="match status" value="1"/>
</dbReference>
<keyword evidence="3" id="KW-0007">Acetylation</keyword>
<evidence type="ECO:0000313" key="9">
    <source>
        <dbReference type="EMBL" id="SSX30889.1"/>
    </source>
</evidence>
<dbReference type="EMBL" id="UFQS01001517">
    <property type="protein sequence ID" value="SSX11321.1"/>
    <property type="molecule type" value="Genomic_DNA"/>
</dbReference>
<feature type="region of interest" description="Disordered" evidence="6">
    <location>
        <begin position="702"/>
        <end position="795"/>
    </location>
</feature>
<dbReference type="Gene3D" id="6.10.250.2560">
    <property type="match status" value="1"/>
</dbReference>
<keyword evidence="2" id="KW-0597">Phosphoprotein</keyword>
<evidence type="ECO:0000256" key="5">
    <source>
        <dbReference type="ARBA" id="ARBA00067342"/>
    </source>
</evidence>
<dbReference type="Pfam" id="PF04818">
    <property type="entry name" value="CID"/>
    <property type="match status" value="1"/>
</dbReference>
<dbReference type="InterPro" id="IPR006569">
    <property type="entry name" value="CID_dom"/>
</dbReference>
<feature type="compositionally biased region" description="Polar residues" evidence="6">
    <location>
        <begin position="676"/>
        <end position="687"/>
    </location>
</feature>
<dbReference type="Gene3D" id="1.25.40.90">
    <property type="match status" value="1"/>
</dbReference>
<evidence type="ECO:0000256" key="6">
    <source>
        <dbReference type="SAM" id="MobiDB-lite"/>
    </source>
</evidence>
<dbReference type="GO" id="GO:0031124">
    <property type="term" value="P:mRNA 3'-end processing"/>
    <property type="evidence" value="ECO:0007669"/>
    <property type="project" value="TreeGrafter"/>
</dbReference>
<dbReference type="EMBL" id="UFQT01001517">
    <property type="protein sequence ID" value="SSX30889.1"/>
    <property type="molecule type" value="Genomic_DNA"/>
</dbReference>
<feature type="compositionally biased region" description="Pro residues" evidence="6">
    <location>
        <begin position="269"/>
        <end position="282"/>
    </location>
</feature>
<feature type="region of interest" description="Disordered" evidence="6">
    <location>
        <begin position="417"/>
        <end position="479"/>
    </location>
</feature>
<dbReference type="VEuPathDB" id="VectorBase:CSON003022"/>
<feature type="compositionally biased region" description="Low complexity" evidence="6">
    <location>
        <begin position="646"/>
        <end position="655"/>
    </location>
</feature>